<feature type="binding site" evidence="2">
    <location>
        <begin position="46"/>
        <end position="48"/>
    </location>
    <ligand>
        <name>substrate</name>
    </ligand>
</feature>
<dbReference type="UniPathway" id="UPA00904">
    <property type="reaction ID" value="UER00874"/>
</dbReference>
<dbReference type="GO" id="GO:0019509">
    <property type="term" value="P:L-methionine salvage from methylthioadenosine"/>
    <property type="evidence" value="ECO:0007669"/>
    <property type="project" value="UniProtKB-UniRule"/>
</dbReference>
<comment type="pathway">
    <text evidence="2">Amino-acid biosynthesis; L-methionine biosynthesis via salvage pathway; L-methionine from S-methyl-5-thio-alpha-D-ribose 1-phosphate: step 1/6.</text>
</comment>
<dbReference type="Proteomes" id="UP000093044">
    <property type="component" value="Chromosome"/>
</dbReference>
<name>A0A1B2I5R6_9BACT</name>
<dbReference type="InterPro" id="IPR037171">
    <property type="entry name" value="NagB/RpiA_transferase-like"/>
</dbReference>
<dbReference type="EC" id="5.3.1.23" evidence="2"/>
<dbReference type="InterPro" id="IPR027363">
    <property type="entry name" value="M1Pi_N"/>
</dbReference>
<feature type="binding site" evidence="2">
    <location>
        <position position="186"/>
    </location>
    <ligand>
        <name>substrate</name>
    </ligand>
</feature>
<dbReference type="Gene3D" id="3.40.50.10470">
    <property type="entry name" value="Translation initiation factor eif-2b, domain 2"/>
    <property type="match status" value="1"/>
</dbReference>
<dbReference type="AlphaFoldDB" id="A0A1B2I5R6"/>
<dbReference type="PANTHER" id="PTHR43475:SF1">
    <property type="entry name" value="METHYLTHIORIBOSE-1-PHOSPHATE ISOMERASE"/>
    <property type="match status" value="1"/>
</dbReference>
<dbReference type="Gene3D" id="1.20.120.420">
    <property type="entry name" value="translation initiation factor eif-2b, domain 1"/>
    <property type="match status" value="1"/>
</dbReference>
<dbReference type="NCBIfam" id="TIGR00512">
    <property type="entry name" value="salvage_mtnA"/>
    <property type="match status" value="1"/>
</dbReference>
<dbReference type="InterPro" id="IPR005251">
    <property type="entry name" value="IF-M1Pi"/>
</dbReference>
<keyword evidence="4" id="KW-1185">Reference proteome</keyword>
<feature type="site" description="Transition state stabilizer" evidence="2">
    <location>
        <position position="147"/>
    </location>
</feature>
<gene>
    <name evidence="2" type="primary">mtnA</name>
    <name evidence="3" type="ORF">BED41_09675</name>
</gene>
<dbReference type="NCBIfam" id="TIGR00524">
    <property type="entry name" value="eIF-2B_rel"/>
    <property type="match status" value="1"/>
</dbReference>
<comment type="similarity">
    <text evidence="2">Belongs to the EIF-2B alpha/beta/delta subunits family. MtnA subfamily.</text>
</comment>
<dbReference type="EMBL" id="CP016757">
    <property type="protein sequence ID" value="ANZ45312.1"/>
    <property type="molecule type" value="Genomic_DNA"/>
</dbReference>
<keyword evidence="2" id="KW-0486">Methionine biosynthesis</keyword>
<comment type="function">
    <text evidence="2">Catalyzes the interconversion of methylthioribose-1-phosphate (MTR-1-P) into methylthioribulose-1-phosphate (MTRu-1-P).</text>
</comment>
<feature type="binding site" evidence="2">
    <location>
        <begin position="237"/>
        <end position="238"/>
    </location>
    <ligand>
        <name>substrate</name>
    </ligand>
</feature>
<dbReference type="GeneID" id="83058116"/>
<accession>A0A1B2I5R6</accession>
<comment type="catalytic activity">
    <reaction evidence="2">
        <text>5-(methylsulfanyl)-alpha-D-ribose 1-phosphate = 5-(methylsulfanyl)-D-ribulose 1-phosphate</text>
        <dbReference type="Rhea" id="RHEA:19989"/>
        <dbReference type="ChEBI" id="CHEBI:58533"/>
        <dbReference type="ChEBI" id="CHEBI:58548"/>
        <dbReference type="EC" id="5.3.1.23"/>
    </reaction>
</comment>
<protein>
    <recommendedName>
        <fullName evidence="2">Methylthioribose-1-phosphate isomerase</fullName>
        <shortName evidence="2">M1Pi</shortName>
        <shortName evidence="2">MTR-1-P isomerase</shortName>
        <ecNumber evidence="2">5.3.1.23</ecNumber>
    </recommendedName>
    <alternativeName>
        <fullName evidence="2">S-methyl-5-thioribose-1-phosphate isomerase</fullName>
    </alternativeName>
</protein>
<dbReference type="InterPro" id="IPR000649">
    <property type="entry name" value="IF-2B-related"/>
</dbReference>
<reference evidence="3" key="1">
    <citation type="submission" date="2016-08" db="EMBL/GenBank/DDBJ databases">
        <title>Complete genome of Cloacibacillus porcorum.</title>
        <authorList>
            <person name="Looft T."/>
            <person name="Bayles D.O."/>
            <person name="Alt D.P."/>
        </authorList>
    </citation>
    <scope>NUCLEOTIDE SEQUENCE [LARGE SCALE GENOMIC DNA]</scope>
    <source>
        <strain evidence="3">CL-84</strain>
    </source>
</reference>
<proteinExistence type="inferred from homology"/>
<feature type="active site" description="Proton donor" evidence="2">
    <location>
        <position position="227"/>
    </location>
</feature>
<keyword evidence="2" id="KW-0028">Amino-acid biosynthesis</keyword>
<dbReference type="GO" id="GO:0046523">
    <property type="term" value="F:S-methyl-5-thioribose-1-phosphate isomerase activity"/>
    <property type="evidence" value="ECO:0007669"/>
    <property type="project" value="UniProtKB-UniRule"/>
</dbReference>
<feature type="binding site" evidence="2">
    <location>
        <position position="79"/>
    </location>
    <ligand>
        <name>substrate</name>
    </ligand>
</feature>
<dbReference type="OrthoDB" id="9803436at2"/>
<dbReference type="KEGG" id="cpor:BED41_09675"/>
<evidence type="ECO:0000256" key="1">
    <source>
        <dbReference type="ARBA" id="ARBA00023235"/>
    </source>
</evidence>
<keyword evidence="1 2" id="KW-0413">Isomerase</keyword>
<dbReference type="FunFam" id="1.20.120.420:FF:000003">
    <property type="entry name" value="Methylthioribose-1-phosphate isomerase"/>
    <property type="match status" value="1"/>
</dbReference>
<dbReference type="NCBIfam" id="NF004326">
    <property type="entry name" value="PRK05720.1"/>
    <property type="match status" value="1"/>
</dbReference>
<dbReference type="FunFam" id="3.40.50.10470:FF:000006">
    <property type="entry name" value="Methylthioribose-1-phosphate isomerase"/>
    <property type="match status" value="1"/>
</dbReference>
<evidence type="ECO:0000256" key="2">
    <source>
        <dbReference type="HAMAP-Rule" id="MF_01678"/>
    </source>
</evidence>
<dbReference type="Pfam" id="PF01008">
    <property type="entry name" value="IF-2B"/>
    <property type="match status" value="1"/>
</dbReference>
<dbReference type="SUPFAM" id="SSF100950">
    <property type="entry name" value="NagB/RpiA/CoA transferase-like"/>
    <property type="match status" value="1"/>
</dbReference>
<organism evidence="3 4">
    <name type="scientific">Cloacibacillus porcorum</name>
    <dbReference type="NCBI Taxonomy" id="1197717"/>
    <lineage>
        <taxon>Bacteria</taxon>
        <taxon>Thermotogati</taxon>
        <taxon>Synergistota</taxon>
        <taxon>Synergistia</taxon>
        <taxon>Synergistales</taxon>
        <taxon>Synergistaceae</taxon>
        <taxon>Cloacibacillus</taxon>
    </lineage>
</organism>
<evidence type="ECO:0000313" key="4">
    <source>
        <dbReference type="Proteomes" id="UP000093044"/>
    </source>
</evidence>
<evidence type="ECO:0000313" key="3">
    <source>
        <dbReference type="EMBL" id="ANZ45312.1"/>
    </source>
</evidence>
<dbReference type="RefSeq" id="WP_066745359.1">
    <property type="nucleotide sequence ID" value="NZ_CP016757.1"/>
</dbReference>
<dbReference type="PANTHER" id="PTHR43475">
    <property type="entry name" value="METHYLTHIORIBOSE-1-PHOSPHATE ISOMERASE"/>
    <property type="match status" value="1"/>
</dbReference>
<sequence>MLPATIEWKEGRLLLLDQRQLPSRTEYVSCESAEETARAIENMTVRGAPAIGVAAAYGLVLALKGEDFAAAARRLAGTRPTAVNLFWAIRRMEALWRANEDKNKDELYLIMEKEAKNIHDEDIEINKSIGRFGQEILPEKGAAITHCNAGALATAGYGTALGVFRAAAEAGKEIKIYADETRPRLQGSLLTAYELQRDGFDVTVITDSMAAFLMSRVKIDAAVTGADRVAMNGDAANKIGTYSLAIAAKRHGVPFYIAAPLSTFDAGCASGEDIPIEERGGGEVRAVGGVEVVPEEIKVWNPAFDVTPNELITGIITERGIIRAPFAENIKKFFPGRKR</sequence>
<dbReference type="InterPro" id="IPR042529">
    <property type="entry name" value="IF_2B-like_C"/>
</dbReference>
<dbReference type="InterPro" id="IPR011559">
    <property type="entry name" value="Initiation_fac_2B_a/b/d"/>
</dbReference>
<dbReference type="STRING" id="1197717.BED41_09675"/>
<dbReference type="HAMAP" id="MF_01678">
    <property type="entry name" value="Salvage_MtnA"/>
    <property type="match status" value="1"/>
</dbReference>